<reference evidence="1" key="1">
    <citation type="submission" date="2023-04" db="EMBL/GenBank/DDBJ databases">
        <title>Draft Genome sequencing of Naganishia species isolated from polar environments using Oxford Nanopore Technology.</title>
        <authorList>
            <person name="Leo P."/>
            <person name="Venkateswaran K."/>
        </authorList>
    </citation>
    <scope>NUCLEOTIDE SEQUENCE</scope>
    <source>
        <strain evidence="1">DBVPG 5303</strain>
    </source>
</reference>
<comment type="caution">
    <text evidence="1">The sequence shown here is derived from an EMBL/GenBank/DDBJ whole genome shotgun (WGS) entry which is preliminary data.</text>
</comment>
<organism evidence="1 2">
    <name type="scientific">Naganishia onofrii</name>
    <dbReference type="NCBI Taxonomy" id="1851511"/>
    <lineage>
        <taxon>Eukaryota</taxon>
        <taxon>Fungi</taxon>
        <taxon>Dikarya</taxon>
        <taxon>Basidiomycota</taxon>
        <taxon>Agaricomycotina</taxon>
        <taxon>Tremellomycetes</taxon>
        <taxon>Filobasidiales</taxon>
        <taxon>Filobasidiaceae</taxon>
        <taxon>Naganishia</taxon>
    </lineage>
</organism>
<dbReference type="Proteomes" id="UP001234202">
    <property type="component" value="Unassembled WGS sequence"/>
</dbReference>
<sequence length="266" mass="28695">MSGVSPSPRSSFHHVKSPLVSSATKDATPNKVASSNAPSPFSPSNQSASLDKEGSSSFPMNGSNAFGGDGPSGVPEPRRGSLIATQGGRRGSGTVMTPSGQTIAYHTRTQDDITFPAAEKKTMADHLRKYEALFTLTPQRMRMIVNAFEETLDRGLQKDGEIVPMIPTFVFGYPDGTETGEYLALDLGGTNLRVCLVTLRGQGKFEITQTKYKLTDEQKQDEGQKLFDFCAECLASFITDNLGRTSEDPELPLSFTVCTPLSVLPM</sequence>
<protein>
    <submittedName>
        <fullName evidence="1">Uncharacterized protein</fullName>
    </submittedName>
</protein>
<evidence type="ECO:0000313" key="2">
    <source>
        <dbReference type="Proteomes" id="UP001234202"/>
    </source>
</evidence>
<accession>A0ACC2XJ52</accession>
<dbReference type="EMBL" id="JASBWV010000014">
    <property type="protein sequence ID" value="KAJ9122747.1"/>
    <property type="molecule type" value="Genomic_DNA"/>
</dbReference>
<name>A0ACC2XJ52_9TREE</name>
<proteinExistence type="predicted"/>
<evidence type="ECO:0000313" key="1">
    <source>
        <dbReference type="EMBL" id="KAJ9122747.1"/>
    </source>
</evidence>
<keyword evidence="2" id="KW-1185">Reference proteome</keyword>
<gene>
    <name evidence="1" type="ORF">QFC24_004176</name>
</gene>